<feature type="region of interest" description="Disordered" evidence="1">
    <location>
        <begin position="49"/>
        <end position="136"/>
    </location>
</feature>
<feature type="compositionally biased region" description="Basic and acidic residues" evidence="1">
    <location>
        <begin position="248"/>
        <end position="265"/>
    </location>
</feature>
<evidence type="ECO:0000313" key="3">
    <source>
        <dbReference type="Proteomes" id="UP000203039"/>
    </source>
</evidence>
<dbReference type="RefSeq" id="YP_009362255.1">
    <property type="nucleotide sequence ID" value="NC_034548.1"/>
</dbReference>
<evidence type="ECO:0000256" key="1">
    <source>
        <dbReference type="SAM" id="MobiDB-lite"/>
    </source>
</evidence>
<feature type="compositionally biased region" description="Basic and acidic residues" evidence="1">
    <location>
        <begin position="287"/>
        <end position="297"/>
    </location>
</feature>
<feature type="compositionally biased region" description="Basic and acidic residues" evidence="1">
    <location>
        <begin position="109"/>
        <end position="121"/>
    </location>
</feature>
<dbReference type="KEGG" id="vg:32741387"/>
<sequence length="374" mass="43075">MNSDRAKIQRLAKALPWENVKINIEDIEDSEEEIDQKIIVTEERDLEWTENPIKEQVEPFEIQEEDSTPTEMGLSACEKEKEKEKEKDTAENKGIEGSGQGCSKRSKRGKGEQRGKNKSEETSAPSDSATITNPDIKEDPVCALSVEEDALWREEKRKEALRLQSDAIRVERVNYNEIKTQEDLDDLMTEVIYKVLECTGYCARSDLTSIRRDDIRVYYKESFVKEAERQTEEWKKRLEEEIKDKTCKDNLCDPDSKREENKANPKDQSSSSIKERHQPQIESTDEPNPRKEDRSDNAEDSTAIQMQLETLLQEGMCFRKKRGGYMTVSHDNPKLKNIKLKEIALSSGSVKEAKILLLKKAGLYQGIKLLCYID</sequence>
<feature type="region of interest" description="Disordered" evidence="1">
    <location>
        <begin position="248"/>
        <end position="301"/>
    </location>
</feature>
<dbReference type="GeneID" id="32741387"/>
<evidence type="ECO:0000313" key="2">
    <source>
        <dbReference type="EMBL" id="AJR28399.1"/>
    </source>
</evidence>
<protein>
    <submittedName>
        <fullName evidence="2">Phosphoprotein</fullName>
    </submittedName>
</protein>
<reference evidence="2 3" key="1">
    <citation type="journal article" date="2015" name="PLoS Pathog.">
        <title>Evolution of genome size and complexity in the rhabdoviridae.</title>
        <authorList>
            <person name="Walker P.J."/>
            <person name="Firth C."/>
            <person name="Widen S.G."/>
            <person name="Blasdell K.R."/>
            <person name="Guzman H."/>
            <person name="Wood T.G."/>
            <person name="Paradkar P.N."/>
            <person name="Holmes E.C."/>
            <person name="Tesh R.B."/>
            <person name="Vasilakis N."/>
        </authorList>
    </citation>
    <scope>NUCLEOTIDE SEQUENCE [LARGE SCALE GENOMIC DNA]</scope>
    <source>
        <strain evidence="2 3">296-1972</strain>
    </source>
</reference>
<dbReference type="Proteomes" id="UP000203039">
    <property type="component" value="Segment"/>
</dbReference>
<proteinExistence type="predicted"/>
<name>A0A0D3R126_9RHAB</name>
<dbReference type="EMBL" id="KM204998">
    <property type="protein sequence ID" value="AJR28399.1"/>
    <property type="molecule type" value="Viral_cRNA"/>
</dbReference>
<feature type="compositionally biased region" description="Polar residues" evidence="1">
    <location>
        <begin position="122"/>
        <end position="133"/>
    </location>
</feature>
<accession>A0A0D3R126</accession>
<keyword evidence="3" id="KW-1185">Reference proteome</keyword>
<organism evidence="2 3">
    <name type="scientific">Oita virus</name>
    <dbReference type="NCBI Taxonomy" id="1272953"/>
    <lineage>
        <taxon>Viruses</taxon>
        <taxon>Riboviria</taxon>
        <taxon>Orthornavirae</taxon>
        <taxon>Negarnaviricota</taxon>
        <taxon>Haploviricotina</taxon>
        <taxon>Monjiviricetes</taxon>
        <taxon>Mononegavirales</taxon>
        <taxon>Rhabdoviridae</taxon>
        <taxon>Alpharhabdovirinae</taxon>
        <taxon>Ledantevirus</taxon>
        <taxon>Ledantevirus oita</taxon>
    </lineage>
</organism>
<feature type="compositionally biased region" description="Basic and acidic residues" evidence="1">
    <location>
        <begin position="77"/>
        <end position="94"/>
    </location>
</feature>